<name>A0A2T5J825_9SPHI</name>
<dbReference type="AlphaFoldDB" id="A0A2T5J825"/>
<dbReference type="EMBL" id="QAOQ01000005">
    <property type="protein sequence ID" value="PTQ95623.1"/>
    <property type="molecule type" value="Genomic_DNA"/>
</dbReference>
<evidence type="ECO:0000256" key="1">
    <source>
        <dbReference type="ARBA" id="ARBA00022649"/>
    </source>
</evidence>
<dbReference type="RefSeq" id="WP_107829130.1">
    <property type="nucleotide sequence ID" value="NZ_CP160205.1"/>
</dbReference>
<evidence type="ECO:0000313" key="2">
    <source>
        <dbReference type="EMBL" id="PTQ95623.1"/>
    </source>
</evidence>
<sequence length="108" mass="12610">MAKRRSLKIIILPTAQQDLREIVSFIAKDSPAYAKREKLLIIEIIDKLGYFPELGTIFNYKNVNARKFPFRSYLIIYRLIDDSLMEILSIHHHARSFSNNPALDTDDE</sequence>
<protein>
    <submittedName>
        <fullName evidence="2">Plasmid stabilization system protein ParE</fullName>
    </submittedName>
</protein>
<proteinExistence type="predicted"/>
<dbReference type="Proteomes" id="UP000244168">
    <property type="component" value="Unassembled WGS sequence"/>
</dbReference>
<evidence type="ECO:0000313" key="3">
    <source>
        <dbReference type="Proteomes" id="UP000244168"/>
    </source>
</evidence>
<reference evidence="2 3" key="1">
    <citation type="submission" date="2018-04" db="EMBL/GenBank/DDBJ databases">
        <title>Genomic Encyclopedia of Archaeal and Bacterial Type Strains, Phase II (KMG-II): from individual species to whole genera.</title>
        <authorList>
            <person name="Goeker M."/>
        </authorList>
    </citation>
    <scope>NUCLEOTIDE SEQUENCE [LARGE SCALE GENOMIC DNA]</scope>
    <source>
        <strain evidence="2 3">DSM 26809</strain>
    </source>
</reference>
<keyword evidence="3" id="KW-1185">Reference proteome</keyword>
<comment type="caution">
    <text evidence="2">The sequence shown here is derived from an EMBL/GenBank/DDBJ whole genome shotgun (WGS) entry which is preliminary data.</text>
</comment>
<dbReference type="InterPro" id="IPR035093">
    <property type="entry name" value="RelE/ParE_toxin_dom_sf"/>
</dbReference>
<organism evidence="2 3">
    <name type="scientific">Mucilaginibacter yixingensis</name>
    <dbReference type="NCBI Taxonomy" id="1295612"/>
    <lineage>
        <taxon>Bacteria</taxon>
        <taxon>Pseudomonadati</taxon>
        <taxon>Bacteroidota</taxon>
        <taxon>Sphingobacteriia</taxon>
        <taxon>Sphingobacteriales</taxon>
        <taxon>Sphingobacteriaceae</taxon>
        <taxon>Mucilaginibacter</taxon>
    </lineage>
</organism>
<accession>A0A2T5J825</accession>
<keyword evidence="1" id="KW-1277">Toxin-antitoxin system</keyword>
<dbReference type="Gene3D" id="3.30.2310.20">
    <property type="entry name" value="RelE-like"/>
    <property type="match status" value="1"/>
</dbReference>
<dbReference type="Pfam" id="PF05016">
    <property type="entry name" value="ParE_toxin"/>
    <property type="match status" value="1"/>
</dbReference>
<gene>
    <name evidence="2" type="ORF">C8P68_105128</name>
</gene>
<dbReference type="OrthoDB" id="5574284at2"/>
<dbReference type="InterPro" id="IPR007712">
    <property type="entry name" value="RelE/ParE_toxin"/>
</dbReference>